<feature type="signal peptide" evidence="2">
    <location>
        <begin position="1"/>
        <end position="21"/>
    </location>
</feature>
<evidence type="ECO:0000256" key="1">
    <source>
        <dbReference type="ARBA" id="ARBA00006987"/>
    </source>
</evidence>
<dbReference type="InterPro" id="IPR005064">
    <property type="entry name" value="BUG"/>
</dbReference>
<dbReference type="Proteomes" id="UP000091926">
    <property type="component" value="Chromosome"/>
</dbReference>
<evidence type="ECO:0008006" key="5">
    <source>
        <dbReference type="Google" id="ProtNLM"/>
    </source>
</evidence>
<dbReference type="PANTHER" id="PTHR42928:SF5">
    <property type="entry name" value="BLR1237 PROTEIN"/>
    <property type="match status" value="1"/>
</dbReference>
<dbReference type="PIRSF" id="PIRSF017082">
    <property type="entry name" value="YflP"/>
    <property type="match status" value="1"/>
</dbReference>
<dbReference type="CDD" id="cd07012">
    <property type="entry name" value="PBP2_Bug_TTT"/>
    <property type="match status" value="1"/>
</dbReference>
<dbReference type="RefSeq" id="WP_066662568.1">
    <property type="nucleotide sequence ID" value="NZ_CBCSCL010000007.1"/>
</dbReference>
<name>A0A193GJL7_9BORD</name>
<dbReference type="InterPro" id="IPR042100">
    <property type="entry name" value="Bug_dom1"/>
</dbReference>
<dbReference type="OrthoDB" id="8639113at2"/>
<accession>A0A193GJL7</accession>
<dbReference type="EMBL" id="CP016172">
    <property type="protein sequence ID" value="ANN79459.1"/>
    <property type="molecule type" value="Genomic_DNA"/>
</dbReference>
<dbReference type="Gene3D" id="3.40.190.150">
    <property type="entry name" value="Bordetella uptake gene, domain 1"/>
    <property type="match status" value="1"/>
</dbReference>
<dbReference type="STRING" id="463014.BAU07_22135"/>
<evidence type="ECO:0000256" key="2">
    <source>
        <dbReference type="SAM" id="SignalP"/>
    </source>
</evidence>
<reference evidence="3 4" key="1">
    <citation type="submission" date="2016-06" db="EMBL/GenBank/DDBJ databases">
        <title>Complete genome sequences of Bordetella bronchialis and Bordetella flabilis.</title>
        <authorList>
            <person name="LiPuma J.J."/>
            <person name="Spilker T."/>
        </authorList>
    </citation>
    <scope>NUCLEOTIDE SEQUENCE [LARGE SCALE GENOMIC DNA]</scope>
    <source>
        <strain evidence="3 4">AU10664</strain>
    </source>
</reference>
<proteinExistence type="inferred from homology"/>
<sequence length="331" mass="34663">MKRRAFLGAAGAGLCAFAAHRAPFAAEAAWPNKPIRLIVPYPPGGVTDLAGRVVGEIVSKKFGQPVVVENRPGANGLIGSQMVARSPADGYTLLLNGLGGIVLPAATLKGYPIDYNTALTPVAQVAEFVNVLVVGANSDIRSVPELLARARAKGANGLSYGSNGTGTSAHMTGEFFCMRNDIKCLHVAYKGSSEVLVDVTNGNLDFTFSNLPPVIGLIKKGLVRPLAVTSPYRSREIPDVATLEELGMRDFAVTSWLGVYGPAGMDADITQRLGQAIVDGVKDPATTQILTGAGFEPKAALAADFARLNREELARWSGVARDAGVSLNFGS</sequence>
<dbReference type="Gene3D" id="3.40.190.10">
    <property type="entry name" value="Periplasmic binding protein-like II"/>
    <property type="match status" value="1"/>
</dbReference>
<comment type="similarity">
    <text evidence="1">Belongs to the UPF0065 (bug) family.</text>
</comment>
<dbReference type="Pfam" id="PF03401">
    <property type="entry name" value="TctC"/>
    <property type="match status" value="1"/>
</dbReference>
<keyword evidence="4" id="KW-1185">Reference proteome</keyword>
<dbReference type="SUPFAM" id="SSF53850">
    <property type="entry name" value="Periplasmic binding protein-like II"/>
    <property type="match status" value="1"/>
</dbReference>
<gene>
    <name evidence="3" type="ORF">BAU07_22135</name>
</gene>
<organism evidence="3 4">
    <name type="scientific">Bordetella flabilis</name>
    <dbReference type="NCBI Taxonomy" id="463014"/>
    <lineage>
        <taxon>Bacteria</taxon>
        <taxon>Pseudomonadati</taxon>
        <taxon>Pseudomonadota</taxon>
        <taxon>Betaproteobacteria</taxon>
        <taxon>Burkholderiales</taxon>
        <taxon>Alcaligenaceae</taxon>
        <taxon>Bordetella</taxon>
    </lineage>
</organism>
<dbReference type="KEGG" id="bfz:BAU07_22135"/>
<feature type="chain" id="PRO_5008259051" description="MFS transporter" evidence="2">
    <location>
        <begin position="22"/>
        <end position="331"/>
    </location>
</feature>
<keyword evidence="2" id="KW-0732">Signal</keyword>
<evidence type="ECO:0000313" key="3">
    <source>
        <dbReference type="EMBL" id="ANN79459.1"/>
    </source>
</evidence>
<evidence type="ECO:0000313" key="4">
    <source>
        <dbReference type="Proteomes" id="UP000091926"/>
    </source>
</evidence>
<dbReference type="PANTHER" id="PTHR42928">
    <property type="entry name" value="TRICARBOXYLATE-BINDING PROTEIN"/>
    <property type="match status" value="1"/>
</dbReference>
<protein>
    <recommendedName>
        <fullName evidence="5">MFS transporter</fullName>
    </recommendedName>
</protein>
<dbReference type="AlphaFoldDB" id="A0A193GJL7"/>